<dbReference type="InterPro" id="IPR006935">
    <property type="entry name" value="Helicase/UvrB_N"/>
</dbReference>
<dbReference type="Gene3D" id="3.40.50.300">
    <property type="entry name" value="P-loop containing nucleotide triphosphate hydrolases"/>
    <property type="match status" value="2"/>
</dbReference>
<gene>
    <name evidence="2" type="ORF">J1M35_07280</name>
</gene>
<feature type="domain" description="Helicase ATP-binding" evidence="1">
    <location>
        <begin position="73"/>
        <end position="260"/>
    </location>
</feature>
<keyword evidence="2" id="KW-0378">Hydrolase</keyword>
<dbReference type="GO" id="GO:0015668">
    <property type="term" value="F:type III site-specific deoxyribonuclease activity"/>
    <property type="evidence" value="ECO:0007669"/>
    <property type="project" value="InterPro"/>
</dbReference>
<dbReference type="GO" id="GO:0005524">
    <property type="term" value="F:ATP binding"/>
    <property type="evidence" value="ECO:0007669"/>
    <property type="project" value="InterPro"/>
</dbReference>
<dbReference type="InterPro" id="IPR027417">
    <property type="entry name" value="P-loop_NTPase"/>
</dbReference>
<keyword evidence="2" id="KW-0347">Helicase</keyword>
<dbReference type="PANTHER" id="PTHR47396:SF1">
    <property type="entry name" value="ATP-DEPENDENT HELICASE IRC3-RELATED"/>
    <property type="match status" value="1"/>
</dbReference>
<dbReference type="PROSITE" id="PS51192">
    <property type="entry name" value="HELICASE_ATP_BIND_1"/>
    <property type="match status" value="1"/>
</dbReference>
<dbReference type="AlphaFoldDB" id="A0A975H496"/>
<evidence type="ECO:0000313" key="2">
    <source>
        <dbReference type="EMBL" id="QTD46668.1"/>
    </source>
</evidence>
<name>A0A975H496_9BURK</name>
<proteinExistence type="predicted"/>
<keyword evidence="2" id="KW-0067">ATP-binding</keyword>
<dbReference type="EMBL" id="CP071796">
    <property type="protein sequence ID" value="QTD46668.1"/>
    <property type="molecule type" value="Genomic_DNA"/>
</dbReference>
<evidence type="ECO:0000259" key="1">
    <source>
        <dbReference type="PROSITE" id="PS51192"/>
    </source>
</evidence>
<evidence type="ECO:0000313" key="3">
    <source>
        <dbReference type="Proteomes" id="UP000663903"/>
    </source>
</evidence>
<keyword evidence="3" id="KW-1185">Reference proteome</keyword>
<dbReference type="GO" id="GO:0003677">
    <property type="term" value="F:DNA binding"/>
    <property type="evidence" value="ECO:0007669"/>
    <property type="project" value="InterPro"/>
</dbReference>
<sequence>MSSHPQFQYTRLAYQAQAVRSVEQVFDDVRFIAPRDVHGNPTFAPHEAADTLRANIDGVRAANDVEAGTVSVPHTATPALQLDVLMETGTGKTFTFIETIHRLHQKFGLAKFIVLVPSNAIRQGTLRTLQTTAAFFAREYDNQKISVVNYSDKTVAGFIHAANRGISVMVATYQSFAGDSKLIHKRGVEANLFGRARSYMEALAAMRPVLIIDEPHRFEGRQTQEYLTRFNPLLTLRFGATFKRDEFTNLIYTLDSLEAFRQRLVKGITVDTVGTGSDMAETLTLLQVSGTAKEREALVRYQKADGKPATVALRAKTNLGEQTGLSWLDGHVVEKITKAELLFTNGLALPLEVPVGYGMLADEVQSMLIARAIGNHFEREEALFQRGVKAISLFFIDAVHKYLPDGQRPAVLRALFEQHYRAQLQAVLARDELDADYRAYLERSAGDVGRVHRGYFARSHSEKGEEEAIKLILQDKEKLLSFDTDLRFIFSMWALQEGWDNPNVFTLCKLAPSNSKITRLQQIGRGLRLAVNQQLERVPAEDAEFDAINDLTVVVPASEGDFVRAIQGEISAASVRRVSAVFDDGVLAQYGVALSTRQANRVLDALAAIGLIELDDLSGQATLLWPRQQYQAQRERILAALRAIANLPPNGGQNMLRYLDLYYEGAGQVKAKPDKKPPTLAVRGEQFEKFRGLWSSLNHDAVLRYELDSVQLVESVLSRIDAHFDIKPLAISVTRASQVHSVNEVRSEQAAYKVLPHSVFTLAGFVGELANGTRLSLHTVSDILRRMPAEKFALIARNENRALITLRELIIRCVHELVVNKVTYELREVRVQTALTDRAGQLLKTIPLALCGAETHDMANTAVREKSLYANPLMPVDSQIERDTVDESSLPQVTVFAKLPKVNIPTPLGNYNPDFGYVVAHGGKPTALYLVVETKGYDQYADIHDKERWKIESARHFFAALAARQVPVVFKTKLNGQSLAALVADLQPASGA</sequence>
<dbReference type="REBASE" id="495215">
    <property type="entry name" value="Osp27CORF7275P"/>
</dbReference>
<dbReference type="InterPro" id="IPR050742">
    <property type="entry name" value="Helicase_Restrict-Modif_Enz"/>
</dbReference>
<accession>A0A975H496</accession>
<dbReference type="Pfam" id="PF04851">
    <property type="entry name" value="ResIII"/>
    <property type="match status" value="1"/>
</dbReference>
<protein>
    <submittedName>
        <fullName evidence="2">DEAD/DEAH box helicase family protein</fullName>
    </submittedName>
</protein>
<keyword evidence="2" id="KW-0547">Nucleotide-binding</keyword>
<dbReference type="GO" id="GO:0004386">
    <property type="term" value="F:helicase activity"/>
    <property type="evidence" value="ECO:0007669"/>
    <property type="project" value="UniProtKB-KW"/>
</dbReference>
<organism evidence="2 3">
    <name type="scientific">Ottowia testudinis</name>
    <dbReference type="NCBI Taxonomy" id="2816950"/>
    <lineage>
        <taxon>Bacteria</taxon>
        <taxon>Pseudomonadati</taxon>
        <taxon>Pseudomonadota</taxon>
        <taxon>Betaproteobacteria</taxon>
        <taxon>Burkholderiales</taxon>
        <taxon>Comamonadaceae</taxon>
        <taxon>Ottowia</taxon>
    </lineage>
</organism>
<dbReference type="PANTHER" id="PTHR47396">
    <property type="entry name" value="TYPE I RESTRICTION ENZYME ECOKI R PROTEIN"/>
    <property type="match status" value="1"/>
</dbReference>
<dbReference type="KEGG" id="otd:J1M35_07280"/>
<dbReference type="SUPFAM" id="SSF52540">
    <property type="entry name" value="P-loop containing nucleoside triphosphate hydrolases"/>
    <property type="match status" value="2"/>
</dbReference>
<dbReference type="InterPro" id="IPR014001">
    <property type="entry name" value="Helicase_ATP-bd"/>
</dbReference>
<dbReference type="GO" id="GO:0005829">
    <property type="term" value="C:cytosol"/>
    <property type="evidence" value="ECO:0007669"/>
    <property type="project" value="TreeGrafter"/>
</dbReference>
<dbReference type="InterPro" id="IPR045572">
    <property type="entry name" value="RE_endonuc_C"/>
</dbReference>
<dbReference type="Pfam" id="PF19778">
    <property type="entry name" value="RE_endonuc"/>
    <property type="match status" value="1"/>
</dbReference>
<dbReference type="Proteomes" id="UP000663903">
    <property type="component" value="Chromosome"/>
</dbReference>
<reference evidence="2" key="1">
    <citation type="submission" date="2021-03" db="EMBL/GenBank/DDBJ databases">
        <title>Ottowia sp. 27C isolated from the cloaca of a Giant Asian pond turtle (Heosemys grandis).</title>
        <authorList>
            <person name="Spergser J."/>
            <person name="Busse H.-J."/>
        </authorList>
    </citation>
    <scope>NUCLEOTIDE SEQUENCE</scope>
    <source>
        <strain evidence="2">27C</strain>
    </source>
</reference>
<dbReference type="RefSeq" id="WP_208010567.1">
    <property type="nucleotide sequence ID" value="NZ_CP071796.1"/>
</dbReference>